<reference evidence="1 2" key="1">
    <citation type="submission" date="2015-04" db="EMBL/GenBank/DDBJ databases">
        <authorList>
            <person name="Syromyatnikov M.Y."/>
            <person name="Popov V.N."/>
        </authorList>
    </citation>
    <scope>NUCLEOTIDE SEQUENCE [LARGE SCALE GENOMIC DNA]</scope>
</reference>
<evidence type="ECO:0000313" key="2">
    <source>
        <dbReference type="Proteomes" id="UP000183832"/>
    </source>
</evidence>
<sequence length="168" mass="19983">MSQKDFYLHINRNQKHLMAFTLPLISFFSFRILDIPKSNTINRPHPESNTMRLLIEYNLQKLSKQQNTKHQFTHKKYVYSDEPSTSAQIYVLGSLFNLTKRKIGERGGKKSLLIFLMLIKQAMHGDRNLLQEKAHERQQQQQHWVACIVATAKEFSFFFYIRNKMETF</sequence>
<keyword evidence="2" id="KW-1185">Reference proteome</keyword>
<dbReference type="Proteomes" id="UP000183832">
    <property type="component" value="Unassembled WGS sequence"/>
</dbReference>
<organism evidence="1 2">
    <name type="scientific">Clunio marinus</name>
    <dbReference type="NCBI Taxonomy" id="568069"/>
    <lineage>
        <taxon>Eukaryota</taxon>
        <taxon>Metazoa</taxon>
        <taxon>Ecdysozoa</taxon>
        <taxon>Arthropoda</taxon>
        <taxon>Hexapoda</taxon>
        <taxon>Insecta</taxon>
        <taxon>Pterygota</taxon>
        <taxon>Neoptera</taxon>
        <taxon>Endopterygota</taxon>
        <taxon>Diptera</taxon>
        <taxon>Nematocera</taxon>
        <taxon>Chironomoidea</taxon>
        <taxon>Chironomidae</taxon>
        <taxon>Clunio</taxon>
    </lineage>
</organism>
<evidence type="ECO:0000313" key="1">
    <source>
        <dbReference type="EMBL" id="CRL03796.1"/>
    </source>
</evidence>
<dbReference type="AlphaFoldDB" id="A0A1J1IW40"/>
<proteinExistence type="predicted"/>
<name>A0A1J1IW40_9DIPT</name>
<accession>A0A1J1IW40</accession>
<gene>
    <name evidence="1" type="ORF">CLUMA_CG016823</name>
</gene>
<dbReference type="EMBL" id="CVRI01000059">
    <property type="protein sequence ID" value="CRL03796.1"/>
    <property type="molecule type" value="Genomic_DNA"/>
</dbReference>
<protein>
    <submittedName>
        <fullName evidence="1">CLUMA_CG016823, isoform A</fullName>
    </submittedName>
</protein>